<gene>
    <name evidence="3" type="ORF">SCF082_LOCUS52197</name>
</gene>
<protein>
    <submittedName>
        <fullName evidence="3">Protein odr-4-like</fullName>
    </submittedName>
</protein>
<dbReference type="Proteomes" id="UP001642464">
    <property type="component" value="Unassembled WGS sequence"/>
</dbReference>
<reference evidence="3 4" key="1">
    <citation type="submission" date="2024-02" db="EMBL/GenBank/DDBJ databases">
        <authorList>
            <person name="Chen Y."/>
            <person name="Shah S."/>
            <person name="Dougan E. K."/>
            <person name="Thang M."/>
            <person name="Chan C."/>
        </authorList>
    </citation>
    <scope>NUCLEOTIDE SEQUENCE [LARGE SCALE GENOMIC DNA]</scope>
</reference>
<dbReference type="PANTHER" id="PTHR37314">
    <property type="entry name" value="SLR0142 PROTEIN"/>
    <property type="match status" value="1"/>
</dbReference>
<feature type="compositionally biased region" description="Low complexity" evidence="1">
    <location>
        <begin position="213"/>
        <end position="227"/>
    </location>
</feature>
<name>A0ABP0SJM6_9DINO</name>
<evidence type="ECO:0000313" key="4">
    <source>
        <dbReference type="Proteomes" id="UP001642464"/>
    </source>
</evidence>
<comment type="caution">
    <text evidence="3">The sequence shown here is derived from an EMBL/GenBank/DDBJ whole genome shotgun (WGS) entry which is preliminary data.</text>
</comment>
<evidence type="ECO:0000313" key="3">
    <source>
        <dbReference type="EMBL" id="CAK9112582.1"/>
    </source>
</evidence>
<organism evidence="3 4">
    <name type="scientific">Durusdinium trenchii</name>
    <dbReference type="NCBI Taxonomy" id="1381693"/>
    <lineage>
        <taxon>Eukaryota</taxon>
        <taxon>Sar</taxon>
        <taxon>Alveolata</taxon>
        <taxon>Dinophyceae</taxon>
        <taxon>Suessiales</taxon>
        <taxon>Symbiodiniaceae</taxon>
        <taxon>Durusdinium</taxon>
    </lineage>
</organism>
<dbReference type="PANTHER" id="PTHR37314:SF4">
    <property type="entry name" value="UPF0700 TRANSMEMBRANE PROTEIN YOAK"/>
    <property type="match status" value="1"/>
</dbReference>
<dbReference type="Pfam" id="PF06912">
    <property type="entry name" value="DUF1275"/>
    <property type="match status" value="1"/>
</dbReference>
<evidence type="ECO:0000256" key="2">
    <source>
        <dbReference type="SAM" id="Phobius"/>
    </source>
</evidence>
<feature type="transmembrane region" description="Helical" evidence="2">
    <location>
        <begin position="341"/>
        <end position="359"/>
    </location>
</feature>
<dbReference type="InterPro" id="IPR010699">
    <property type="entry name" value="DUF1275"/>
</dbReference>
<sequence length="490" mass="52710">MAKKGTFNGTFFGNFSSRLHGTPVRFGLLLGQPVEDGLGDVLFAAATPELAQEEGEPSTQPKELVSLLKSSANGVSFTEWAKQHASAVRKLLPAGLEPLGCFVVASEAMVKDLAPLLVPILLQFSEPLVLSIDPSTRKNSFWQLAAGFKPALRPAQMKPDNYKDHVLLWTVTNIDILLPQIYRLTDFWSKQLPQAIDGFEMVRPELPNHEVSGRTVGTVGTQGTTSSGRRRSSLTRQISMIVAKTQTGAYTLEVDPLMPLVIFSGVVLAGCAGMVNAIAFETAETLVSHVTGTVSKVSLHAVGEHADAGKMVLIVTFFVSGSMISGCMIKKSAVKMAYMGYGLAMTSSSLLLVLSLILFNASKDVAVYLLCVACGLQNGIMSSYTGSVIRTTHMTGIVTDIGLIVGRHISGFVKRRCCRRIHFADEEPGEVRKLVLLLLLLLSFLIGVAAGSGLAQALHEISLLVPAIIAFLAGSGYMLWTYLRDDIQEP</sequence>
<dbReference type="InterPro" id="IPR029454">
    <property type="entry name" value="ODR-4-like"/>
</dbReference>
<keyword evidence="2" id="KW-0472">Membrane</keyword>
<dbReference type="Pfam" id="PF14778">
    <property type="entry name" value="ODR4-like"/>
    <property type="match status" value="1"/>
</dbReference>
<proteinExistence type="predicted"/>
<feature type="transmembrane region" description="Helical" evidence="2">
    <location>
        <begin position="434"/>
        <end position="455"/>
    </location>
</feature>
<dbReference type="EMBL" id="CAXAMM010043984">
    <property type="protein sequence ID" value="CAK9112582.1"/>
    <property type="molecule type" value="Genomic_DNA"/>
</dbReference>
<keyword evidence="4" id="KW-1185">Reference proteome</keyword>
<feature type="region of interest" description="Disordered" evidence="1">
    <location>
        <begin position="210"/>
        <end position="230"/>
    </location>
</feature>
<feature type="transmembrane region" description="Helical" evidence="2">
    <location>
        <begin position="461"/>
        <end position="483"/>
    </location>
</feature>
<feature type="transmembrane region" description="Helical" evidence="2">
    <location>
        <begin position="260"/>
        <end position="280"/>
    </location>
</feature>
<accession>A0ABP0SJM6</accession>
<evidence type="ECO:0000256" key="1">
    <source>
        <dbReference type="SAM" id="MobiDB-lite"/>
    </source>
</evidence>
<keyword evidence="2" id="KW-0812">Transmembrane</keyword>
<keyword evidence="2" id="KW-1133">Transmembrane helix</keyword>